<evidence type="ECO:0000256" key="5">
    <source>
        <dbReference type="ARBA" id="ARBA00018569"/>
    </source>
</evidence>
<keyword evidence="8" id="KW-0119">Carbohydrate metabolism</keyword>
<dbReference type="RefSeq" id="WP_156600230.1">
    <property type="nucleotide sequence ID" value="NZ_CACRTW010000035.1"/>
</dbReference>
<evidence type="ECO:0000256" key="8">
    <source>
        <dbReference type="RuleBase" id="RU366046"/>
    </source>
</evidence>
<dbReference type="EMBL" id="CACRTW010000035">
    <property type="protein sequence ID" value="VYU23416.1"/>
    <property type="molecule type" value="Genomic_DNA"/>
</dbReference>
<accession>A0A6N3D2K6</accession>
<dbReference type="PRINTS" id="PR01713">
    <property type="entry name" value="NUCEPIMERASE"/>
</dbReference>
<evidence type="ECO:0000256" key="7">
    <source>
        <dbReference type="ARBA" id="ARBA00023235"/>
    </source>
</evidence>
<gene>
    <name evidence="10" type="primary">lnpD</name>
    <name evidence="10" type="ORF">CALFYP39_01769</name>
</gene>
<comment type="subunit">
    <text evidence="8">Homodimer.</text>
</comment>
<evidence type="ECO:0000256" key="4">
    <source>
        <dbReference type="ARBA" id="ARBA00013189"/>
    </source>
</evidence>
<evidence type="ECO:0000256" key="3">
    <source>
        <dbReference type="ARBA" id="ARBA00007637"/>
    </source>
</evidence>
<dbReference type="InterPro" id="IPR005886">
    <property type="entry name" value="UDP_G4E"/>
</dbReference>
<feature type="domain" description="NAD(P)-binding" evidence="9">
    <location>
        <begin position="13"/>
        <end position="337"/>
    </location>
</feature>
<dbReference type="GO" id="GO:0006012">
    <property type="term" value="P:galactose metabolic process"/>
    <property type="evidence" value="ECO:0007669"/>
    <property type="project" value="UniProtKB-UniPathway"/>
</dbReference>
<dbReference type="GO" id="GO:0003978">
    <property type="term" value="F:UDP-glucose 4-epimerase activity"/>
    <property type="evidence" value="ECO:0007669"/>
    <property type="project" value="UniProtKB-UniRule"/>
</dbReference>
<dbReference type="NCBIfam" id="TIGR01179">
    <property type="entry name" value="galE"/>
    <property type="match status" value="1"/>
</dbReference>
<evidence type="ECO:0000256" key="6">
    <source>
        <dbReference type="ARBA" id="ARBA00023027"/>
    </source>
</evidence>
<evidence type="ECO:0000259" key="9">
    <source>
        <dbReference type="Pfam" id="PF16363"/>
    </source>
</evidence>
<organism evidence="10">
    <name type="scientific">Collinsella aerofaciens</name>
    <dbReference type="NCBI Taxonomy" id="74426"/>
    <lineage>
        <taxon>Bacteria</taxon>
        <taxon>Bacillati</taxon>
        <taxon>Actinomycetota</taxon>
        <taxon>Coriobacteriia</taxon>
        <taxon>Coriobacteriales</taxon>
        <taxon>Coriobacteriaceae</taxon>
        <taxon>Collinsella</taxon>
    </lineage>
</organism>
<dbReference type="GO" id="GO:0005829">
    <property type="term" value="C:cytosol"/>
    <property type="evidence" value="ECO:0007669"/>
    <property type="project" value="TreeGrafter"/>
</dbReference>
<comment type="catalytic activity">
    <reaction evidence="1 8">
        <text>UDP-alpha-D-glucose = UDP-alpha-D-galactose</text>
        <dbReference type="Rhea" id="RHEA:22168"/>
        <dbReference type="ChEBI" id="CHEBI:58885"/>
        <dbReference type="ChEBI" id="CHEBI:66914"/>
        <dbReference type="EC" id="5.1.3.2"/>
    </reaction>
</comment>
<dbReference type="InterPro" id="IPR016040">
    <property type="entry name" value="NAD(P)-bd_dom"/>
</dbReference>
<evidence type="ECO:0000313" key="10">
    <source>
        <dbReference type="EMBL" id="VYU23416.1"/>
    </source>
</evidence>
<dbReference type="EC" id="5.1.3.2" evidence="4 8"/>
<keyword evidence="6 8" id="KW-0520">NAD</keyword>
<protein>
    <recommendedName>
        <fullName evidence="5 8">UDP-glucose 4-epimerase</fullName>
        <ecNumber evidence="4 8">5.1.3.2</ecNumber>
    </recommendedName>
</protein>
<dbReference type="Gene3D" id="3.90.25.10">
    <property type="entry name" value="UDP-galactose 4-epimerase, domain 1"/>
    <property type="match status" value="1"/>
</dbReference>
<evidence type="ECO:0000256" key="1">
    <source>
        <dbReference type="ARBA" id="ARBA00000083"/>
    </source>
</evidence>
<reference evidence="10" key="1">
    <citation type="submission" date="2019-11" db="EMBL/GenBank/DDBJ databases">
        <authorList>
            <person name="Feng L."/>
        </authorList>
    </citation>
    <scope>NUCLEOTIDE SEQUENCE</scope>
    <source>
        <strain evidence="10">CaerofaciensLFYP39</strain>
    </source>
</reference>
<sequence length="353" mass="38523">MSKALDPKDTCVLVTGGAGFIGSHTVVQLLEGGYQVVVVDDLSNSSAVAVDRVKTIVGDEAAKNLTFYEANVLDRDAMDKIFDTHQIDRVIHFAGFKAVGESVSKPVEYYHNNIENTLVLIDVMRNHGCKSIIFSSSSTVYGDPDNPPVTEEAPKKPATNPYGWTKWMIEQILMDVHTADPEWDVVLLRYFNPIGAHPSGLIGEDPKGIPNNLVPYVAQVAVGKLEAVQVFGNDYPTPDGTGVRDYIHVCDLASGHVAALNWMNGKTGVEIFNLGTGTGTSVLEVVAAFSKACGKELPYVIRERRAGDIAANWCDASKAERMMGWKAQYDIADMCRDSWNWQSHNPNGFADAE</sequence>
<name>A0A6N3D2K6_9ACTN</name>
<dbReference type="SUPFAM" id="SSF51735">
    <property type="entry name" value="NAD(P)-binding Rossmann-fold domains"/>
    <property type="match status" value="1"/>
</dbReference>
<proteinExistence type="inferred from homology"/>
<dbReference type="CDD" id="cd05247">
    <property type="entry name" value="UDP_G4E_1_SDR_e"/>
    <property type="match status" value="1"/>
</dbReference>
<keyword evidence="7 8" id="KW-0413">Isomerase</keyword>
<dbReference type="Pfam" id="PF16363">
    <property type="entry name" value="GDP_Man_Dehyd"/>
    <property type="match status" value="1"/>
</dbReference>
<dbReference type="PANTHER" id="PTHR43725:SF47">
    <property type="entry name" value="UDP-GLUCOSE 4-EPIMERASE"/>
    <property type="match status" value="1"/>
</dbReference>
<dbReference type="InterPro" id="IPR036291">
    <property type="entry name" value="NAD(P)-bd_dom_sf"/>
</dbReference>
<comment type="similarity">
    <text evidence="3 8">Belongs to the NAD(P)-dependent epimerase/dehydratase family.</text>
</comment>
<dbReference type="UniPathway" id="UPA00214"/>
<dbReference type="NCBIfam" id="NF007956">
    <property type="entry name" value="PRK10675.1"/>
    <property type="match status" value="1"/>
</dbReference>
<dbReference type="Gene3D" id="3.40.50.720">
    <property type="entry name" value="NAD(P)-binding Rossmann-like Domain"/>
    <property type="match status" value="1"/>
</dbReference>
<dbReference type="AlphaFoldDB" id="A0A6N3D2K6"/>
<dbReference type="PANTHER" id="PTHR43725">
    <property type="entry name" value="UDP-GLUCOSE 4-EPIMERASE"/>
    <property type="match status" value="1"/>
</dbReference>
<comment type="cofactor">
    <cofactor evidence="2 8">
        <name>NAD(+)</name>
        <dbReference type="ChEBI" id="CHEBI:57540"/>
    </cofactor>
</comment>
<comment type="pathway">
    <text evidence="8">Carbohydrate metabolism; galactose metabolism.</text>
</comment>
<evidence type="ECO:0000256" key="2">
    <source>
        <dbReference type="ARBA" id="ARBA00001911"/>
    </source>
</evidence>